<evidence type="ECO:0000313" key="1">
    <source>
        <dbReference type="EMBL" id="VVC38285.1"/>
    </source>
</evidence>
<dbReference type="OrthoDB" id="6609119at2759"/>
<organism evidence="1 2">
    <name type="scientific">Cinara cedri</name>
    <dbReference type="NCBI Taxonomy" id="506608"/>
    <lineage>
        <taxon>Eukaryota</taxon>
        <taxon>Metazoa</taxon>
        <taxon>Ecdysozoa</taxon>
        <taxon>Arthropoda</taxon>
        <taxon>Hexapoda</taxon>
        <taxon>Insecta</taxon>
        <taxon>Pterygota</taxon>
        <taxon>Neoptera</taxon>
        <taxon>Paraneoptera</taxon>
        <taxon>Hemiptera</taxon>
        <taxon>Sternorrhyncha</taxon>
        <taxon>Aphidomorpha</taxon>
        <taxon>Aphidoidea</taxon>
        <taxon>Aphididae</taxon>
        <taxon>Lachninae</taxon>
        <taxon>Cinara</taxon>
    </lineage>
</organism>
<dbReference type="PANTHER" id="PTHR46586:SF3">
    <property type="entry name" value="ANKYRIN REPEAT-CONTAINING PROTEIN"/>
    <property type="match status" value="1"/>
</dbReference>
<proteinExistence type="predicted"/>
<dbReference type="InterPro" id="IPR052050">
    <property type="entry name" value="SecEffector_AnkRepeat"/>
</dbReference>
<dbReference type="Gene3D" id="1.25.40.20">
    <property type="entry name" value="Ankyrin repeat-containing domain"/>
    <property type="match status" value="1"/>
</dbReference>
<dbReference type="SUPFAM" id="SSF48403">
    <property type="entry name" value="Ankyrin repeat"/>
    <property type="match status" value="1"/>
</dbReference>
<keyword evidence="1" id="KW-0548">Nucleotidyltransferase</keyword>
<reference evidence="1 2" key="1">
    <citation type="submission" date="2019-08" db="EMBL/GenBank/DDBJ databases">
        <authorList>
            <person name="Alioto T."/>
            <person name="Alioto T."/>
            <person name="Gomez Garrido J."/>
        </authorList>
    </citation>
    <scope>NUCLEOTIDE SEQUENCE [LARGE SCALE GENOMIC DNA]</scope>
</reference>
<dbReference type="PANTHER" id="PTHR46586">
    <property type="entry name" value="ANKYRIN REPEAT-CONTAINING PROTEIN"/>
    <property type="match status" value="1"/>
</dbReference>
<keyword evidence="2" id="KW-1185">Reference proteome</keyword>
<protein>
    <submittedName>
        <fullName evidence="1">Ankyrin repeat-containing domain,Reverse transcriptase domain</fullName>
    </submittedName>
</protein>
<gene>
    <name evidence="1" type="ORF">CINCED_3A001081</name>
</gene>
<dbReference type="EMBL" id="CABPRJ010001467">
    <property type="protein sequence ID" value="VVC38285.1"/>
    <property type="molecule type" value="Genomic_DNA"/>
</dbReference>
<evidence type="ECO:0000313" key="2">
    <source>
        <dbReference type="Proteomes" id="UP000325440"/>
    </source>
</evidence>
<accession>A0A5E4N6Y7</accession>
<dbReference type="GO" id="GO:0003964">
    <property type="term" value="F:RNA-directed DNA polymerase activity"/>
    <property type="evidence" value="ECO:0007669"/>
    <property type="project" value="UniProtKB-KW"/>
</dbReference>
<dbReference type="AlphaFoldDB" id="A0A5E4N6Y7"/>
<dbReference type="Proteomes" id="UP000325440">
    <property type="component" value="Unassembled WGS sequence"/>
</dbReference>
<name>A0A5E4N6Y7_9HEMI</name>
<keyword evidence="1" id="KW-0695">RNA-directed DNA polymerase</keyword>
<keyword evidence="1" id="KW-0808">Transferase</keyword>
<dbReference type="InterPro" id="IPR036770">
    <property type="entry name" value="Ankyrin_rpt-contain_sf"/>
</dbReference>
<sequence>MPLEQMGYGENISGNKYFVVSEHFLQNRLFPLLFLPKPFVPKNTFSPFIHRTTYPLNKCPLEEILGVEYSLKTLNIYYVIGVLRIKIQNRPVCEYENSTHILRRQLKNAIMFSLAKLSYYACNDLEKKWYYTVPKNVIDIDVRDCCELLLGLRSNKSYPSALYELTRPFELCTIASKHGHLDCLIYAHNLEFKWNTETCNNAAINGHFDMLVYAHEHGCQWNIKTCERAAKYGHLDILKYAHEHGCPWDQNTCSSAASSGHLAILKYAREHGCPWDVNTCTFAAKHGHVNILKYAHEQGCPWAENTYELAAENGHLNIINYAYDHGFPLDVKVRDLAASNGHLDVLIFAKEHGYPWDVSTCSLAASNGHLKILKYAHEHGCPWDVNTCILAASNGHLDTLKYAHEHGCPWDVVICKLALKNKHFDVLKYVRKCGLRTPTVFAKGWGQFVQEADAARKLYYESIQQPDPEDYEPDPEDYERDFDSTLTASNGKRQTTYLLEIRNLVQQQRRARRICHNTRHPTDKTEWNRKATRHIKRPRVQVSSIRKEDGTRARSEQEKTEIYAQNLERVFLPHDIDSELDIVQCQQLSVTREKIKHFTPLEVASVIDDNLNPQKEPGYEEINPKILQELPKKAIIHLTYIYNDILRWEYIPEQLKRAQVIMLLNPGKSPEDVTSYRPISLFPSLSKLLEKLLLKRLKLIIEGKHLIPDHQFVFRNKHSTIDQIHRVTNVMSKALKELLLWSVP</sequence>